<evidence type="ECO:0000313" key="1">
    <source>
        <dbReference type="EMBL" id="RID58347.1"/>
    </source>
</evidence>
<sequence>SVCSDGWSDPRRRPILNLIAANESGPMMLRAINTQELVHVLTDNASNCVKAGALISAKFPTIFWTPYSKIKTGLQQMVISPKWDDYKDDAADTDKPSLHLVYEWWESMIQTSILTFRWNKSNTPLHCIAHSLNPNPEWFGEENNRKAPHQDLEITRERKNCIMKYFPNQDERREVNIEYSNFSLILEDFGSVDAIYDIFILEPLRWWAIMPQRAEDLVFVHTNLRLLSRRSSTYKEGPNKMWDVGGDQFDSLDELNIGRLEFEDLSLDEPELEAVVFDGEDEYE</sequence>
<gene>
    <name evidence="1" type="ORF">BRARA_F01653</name>
</gene>
<proteinExistence type="predicted"/>
<feature type="non-terminal residue" evidence="1">
    <location>
        <position position="1"/>
    </location>
</feature>
<evidence type="ECO:0008006" key="3">
    <source>
        <dbReference type="Google" id="ProtNLM"/>
    </source>
</evidence>
<dbReference type="PANTHER" id="PTHR32166:SF81">
    <property type="entry name" value="OS06G0658400 PROTEIN"/>
    <property type="match status" value="1"/>
</dbReference>
<organism evidence="1 2">
    <name type="scientific">Brassica campestris</name>
    <name type="common">Field mustard</name>
    <dbReference type="NCBI Taxonomy" id="3711"/>
    <lineage>
        <taxon>Eukaryota</taxon>
        <taxon>Viridiplantae</taxon>
        <taxon>Streptophyta</taxon>
        <taxon>Embryophyta</taxon>
        <taxon>Tracheophyta</taxon>
        <taxon>Spermatophyta</taxon>
        <taxon>Magnoliopsida</taxon>
        <taxon>eudicotyledons</taxon>
        <taxon>Gunneridae</taxon>
        <taxon>Pentapetalae</taxon>
        <taxon>rosids</taxon>
        <taxon>malvids</taxon>
        <taxon>Brassicales</taxon>
        <taxon>Brassicaceae</taxon>
        <taxon>Brassiceae</taxon>
        <taxon>Brassica</taxon>
    </lineage>
</organism>
<dbReference type="AlphaFoldDB" id="A0A397YY12"/>
<dbReference type="Proteomes" id="UP000264353">
    <property type="component" value="Chromosome A6"/>
</dbReference>
<reference evidence="1 2" key="1">
    <citation type="submission" date="2018-06" db="EMBL/GenBank/DDBJ databases">
        <title>WGS assembly of Brassica rapa FPsc.</title>
        <authorList>
            <person name="Bowman J."/>
            <person name="Kohchi T."/>
            <person name="Yamato K."/>
            <person name="Jenkins J."/>
            <person name="Shu S."/>
            <person name="Ishizaki K."/>
            <person name="Yamaoka S."/>
            <person name="Nishihama R."/>
            <person name="Nakamura Y."/>
            <person name="Berger F."/>
            <person name="Adam C."/>
            <person name="Aki S."/>
            <person name="Althoff F."/>
            <person name="Araki T."/>
            <person name="Arteaga-Vazquez M."/>
            <person name="Balasubrmanian S."/>
            <person name="Bauer D."/>
            <person name="Boehm C."/>
            <person name="Briginshaw L."/>
            <person name="Caballero-Perez J."/>
            <person name="Catarino B."/>
            <person name="Chen F."/>
            <person name="Chiyoda S."/>
            <person name="Chovatia M."/>
            <person name="Davies K."/>
            <person name="Delmans M."/>
            <person name="Demura T."/>
            <person name="Dierschke T."/>
            <person name="Dolan L."/>
            <person name="Dorantes-Acosta A."/>
            <person name="Eklund D."/>
            <person name="Florent S."/>
            <person name="Flores-Sandoval E."/>
            <person name="Fujiyama A."/>
            <person name="Fukuzawa H."/>
            <person name="Galik B."/>
            <person name="Grimanelli D."/>
            <person name="Grimwood J."/>
            <person name="Grossniklaus U."/>
            <person name="Hamada T."/>
            <person name="Haseloff J."/>
            <person name="Hetherington A."/>
            <person name="Higo A."/>
            <person name="Hirakawa Y."/>
            <person name="Hundley H."/>
            <person name="Ikeda Y."/>
            <person name="Inoue K."/>
            <person name="Inoue S."/>
            <person name="Ishida S."/>
            <person name="Jia Q."/>
            <person name="Kakita M."/>
            <person name="Kanazawa T."/>
            <person name="Kawai Y."/>
            <person name="Kawashima T."/>
            <person name="Kennedy M."/>
            <person name="Kinose K."/>
            <person name="Kinoshita T."/>
            <person name="Kohara Y."/>
            <person name="Koide E."/>
            <person name="Komatsu K."/>
            <person name="Kopischke S."/>
            <person name="Kubo M."/>
            <person name="Kyozuka J."/>
            <person name="Lagercrantz U."/>
            <person name="Lin S."/>
            <person name="Lindquist E."/>
            <person name="Lipzen A."/>
            <person name="Lu C."/>
            <person name="Luna E."/>
            <person name="Martienssen R."/>
            <person name="Minamino N."/>
            <person name="Mizutani M."/>
            <person name="Mizutani M."/>
            <person name="Mochizuki N."/>
            <person name="Monte I."/>
            <person name="Mosher R."/>
            <person name="Nagasaki H."/>
            <person name="Nakagami H."/>
            <person name="Naramoto S."/>
            <person name="Nishitani K."/>
            <person name="Ohtani M."/>
            <person name="Okamoto T."/>
            <person name="Okumura M."/>
            <person name="Phillips J."/>
            <person name="Pollak B."/>
            <person name="Reinders A."/>
            <person name="Roevekamp M."/>
            <person name="Sano R."/>
            <person name="Sawa S."/>
            <person name="Schmid M."/>
            <person name="Shirakawa M."/>
            <person name="Solano R."/>
            <person name="Spunde A."/>
            <person name="Suetsugu N."/>
            <person name="Sugano S."/>
            <person name="Sugiyama A."/>
            <person name="Sun R."/>
            <person name="Suzuki Y."/>
            <person name="Takenaka M."/>
            <person name="Takezawa D."/>
            <person name="Tomogane H."/>
            <person name="Tsuzuki M."/>
            <person name="Ueda T."/>
            <person name="Umeda M."/>
            <person name="Ward J."/>
            <person name="Watanabe Y."/>
            <person name="Yazaki K."/>
            <person name="Yokoyama R."/>
            <person name="Yoshitake Y."/>
            <person name="Yotsui I."/>
            <person name="Zachgo S."/>
            <person name="Schmutz J."/>
        </authorList>
    </citation>
    <scope>NUCLEOTIDE SEQUENCE [LARGE SCALE GENOMIC DNA]</scope>
    <source>
        <strain evidence="2">cv. B-3</strain>
    </source>
</reference>
<protein>
    <recommendedName>
        <fullName evidence="3">DUF659 domain-containing protein</fullName>
    </recommendedName>
</protein>
<name>A0A397YY12_BRACM</name>
<accession>A0A397YY12</accession>
<evidence type="ECO:0000313" key="2">
    <source>
        <dbReference type="Proteomes" id="UP000264353"/>
    </source>
</evidence>
<dbReference type="PANTHER" id="PTHR32166">
    <property type="entry name" value="OSJNBA0013A04.12 PROTEIN"/>
    <property type="match status" value="1"/>
</dbReference>
<dbReference type="EMBL" id="CM010633">
    <property type="protein sequence ID" value="RID58347.1"/>
    <property type="molecule type" value="Genomic_DNA"/>
</dbReference>